<feature type="transmembrane region" description="Helical" evidence="8">
    <location>
        <begin position="196"/>
        <end position="214"/>
    </location>
</feature>
<proteinExistence type="inferred from homology"/>
<feature type="transmembrane region" description="Helical" evidence="8">
    <location>
        <begin position="397"/>
        <end position="420"/>
    </location>
</feature>
<feature type="transmembrane region" description="Helical" evidence="8">
    <location>
        <begin position="496"/>
        <end position="516"/>
    </location>
</feature>
<feature type="transmembrane region" description="Helical" evidence="8">
    <location>
        <begin position="353"/>
        <end position="376"/>
    </location>
</feature>
<feature type="compositionally biased region" description="Polar residues" evidence="7">
    <location>
        <begin position="940"/>
        <end position="953"/>
    </location>
</feature>
<dbReference type="GO" id="GO:0015606">
    <property type="term" value="F:spermidine transmembrane transporter activity"/>
    <property type="evidence" value="ECO:0007669"/>
    <property type="project" value="TreeGrafter"/>
</dbReference>
<feature type="transmembrane region" description="Helical" evidence="8">
    <location>
        <begin position="249"/>
        <end position="269"/>
    </location>
</feature>
<feature type="transmembrane region" description="Helical" evidence="8">
    <location>
        <begin position="426"/>
        <end position="450"/>
    </location>
</feature>
<feature type="transmembrane region" description="Helical" evidence="8">
    <location>
        <begin position="608"/>
        <end position="630"/>
    </location>
</feature>
<dbReference type="GO" id="GO:0015204">
    <property type="term" value="F:urea transmembrane transporter activity"/>
    <property type="evidence" value="ECO:0007669"/>
    <property type="project" value="InterPro"/>
</dbReference>
<dbReference type="Proteomes" id="UP000697127">
    <property type="component" value="Unassembled WGS sequence"/>
</dbReference>
<evidence type="ECO:0000256" key="1">
    <source>
        <dbReference type="ARBA" id="ARBA00004141"/>
    </source>
</evidence>
<feature type="region of interest" description="Disordered" evidence="7">
    <location>
        <begin position="920"/>
        <end position="959"/>
    </location>
</feature>
<name>A0A9P6WMV1_9ASCO</name>
<dbReference type="PANTHER" id="PTHR46154">
    <property type="match status" value="1"/>
</dbReference>
<feature type="compositionally biased region" description="Acidic residues" evidence="7">
    <location>
        <begin position="925"/>
        <end position="936"/>
    </location>
</feature>
<feature type="region of interest" description="Disordered" evidence="7">
    <location>
        <begin position="669"/>
        <end position="701"/>
    </location>
</feature>
<evidence type="ECO:0000256" key="4">
    <source>
        <dbReference type="ARBA" id="ARBA00022692"/>
    </source>
</evidence>
<keyword evidence="5 8" id="KW-1133">Transmembrane helix</keyword>
<dbReference type="CDD" id="cd11476">
    <property type="entry name" value="SLC5sbd_DUR3"/>
    <property type="match status" value="1"/>
</dbReference>
<evidence type="ECO:0000256" key="8">
    <source>
        <dbReference type="SAM" id="Phobius"/>
    </source>
</evidence>
<evidence type="ECO:0000256" key="5">
    <source>
        <dbReference type="ARBA" id="ARBA00022989"/>
    </source>
</evidence>
<feature type="transmembrane region" description="Helical" evidence="8">
    <location>
        <begin position="12"/>
        <end position="37"/>
    </location>
</feature>
<comment type="subcellular location">
    <subcellularLocation>
        <location evidence="1">Membrane</location>
        <topology evidence="1">Multi-pass membrane protein</topology>
    </subcellularLocation>
</comment>
<evidence type="ECO:0000313" key="9">
    <source>
        <dbReference type="EMBL" id="KAG0688613.1"/>
    </source>
</evidence>
<dbReference type="PANTHER" id="PTHR46154:SF4">
    <property type="entry name" value="UREA ACTIVE TRANSPORTER"/>
    <property type="match status" value="1"/>
</dbReference>
<feature type="compositionally biased region" description="Basic and acidic residues" evidence="7">
    <location>
        <begin position="669"/>
        <end position="684"/>
    </location>
</feature>
<dbReference type="Pfam" id="PF00474">
    <property type="entry name" value="SSF"/>
    <property type="match status" value="1"/>
</dbReference>
<dbReference type="PROSITE" id="PS50283">
    <property type="entry name" value="NA_SOLUT_SYMP_3"/>
    <property type="match status" value="1"/>
</dbReference>
<dbReference type="GO" id="GO:0005886">
    <property type="term" value="C:plasma membrane"/>
    <property type="evidence" value="ECO:0007669"/>
    <property type="project" value="TreeGrafter"/>
</dbReference>
<dbReference type="EMBL" id="PUHW01000137">
    <property type="protein sequence ID" value="KAG0688613.1"/>
    <property type="molecule type" value="Genomic_DNA"/>
</dbReference>
<dbReference type="InterPro" id="IPR031155">
    <property type="entry name" value="DUR"/>
</dbReference>
<feature type="transmembrane region" description="Helical" evidence="8">
    <location>
        <begin position="90"/>
        <end position="109"/>
    </location>
</feature>
<dbReference type="InterPro" id="IPR016181">
    <property type="entry name" value="Acyl_CoA_acyltransferase"/>
</dbReference>
<evidence type="ECO:0000256" key="3">
    <source>
        <dbReference type="ARBA" id="ARBA00022448"/>
    </source>
</evidence>
<feature type="transmembrane region" description="Helical" evidence="8">
    <location>
        <begin position="173"/>
        <end position="190"/>
    </location>
</feature>
<organism evidence="9 10">
    <name type="scientific">Pichia californica</name>
    <dbReference type="NCBI Taxonomy" id="460514"/>
    <lineage>
        <taxon>Eukaryota</taxon>
        <taxon>Fungi</taxon>
        <taxon>Dikarya</taxon>
        <taxon>Ascomycota</taxon>
        <taxon>Saccharomycotina</taxon>
        <taxon>Pichiomycetes</taxon>
        <taxon>Pichiales</taxon>
        <taxon>Pichiaceae</taxon>
        <taxon>Pichia</taxon>
    </lineage>
</organism>
<feature type="compositionally biased region" description="Low complexity" evidence="7">
    <location>
        <begin position="688"/>
        <end position="701"/>
    </location>
</feature>
<keyword evidence="6 8" id="KW-0472">Membrane</keyword>
<evidence type="ECO:0000313" key="10">
    <source>
        <dbReference type="Proteomes" id="UP000697127"/>
    </source>
</evidence>
<evidence type="ECO:0008006" key="11">
    <source>
        <dbReference type="Google" id="ProtNLM"/>
    </source>
</evidence>
<feature type="transmembrane region" description="Helical" evidence="8">
    <location>
        <begin position="574"/>
        <end position="596"/>
    </location>
</feature>
<feature type="transmembrane region" description="Helical" evidence="8">
    <location>
        <begin position="457"/>
        <end position="476"/>
    </location>
</feature>
<dbReference type="AlphaFoldDB" id="A0A9P6WMV1"/>
<comment type="caution">
    <text evidence="9">The sequence shown here is derived from an EMBL/GenBank/DDBJ whole genome shotgun (WGS) entry which is preliminary data.</text>
</comment>
<reference evidence="9" key="1">
    <citation type="submission" date="2020-11" db="EMBL/GenBank/DDBJ databases">
        <title>Kefir isolates.</title>
        <authorList>
            <person name="Marcisauskas S."/>
            <person name="Kim Y."/>
            <person name="Blasche S."/>
        </authorList>
    </citation>
    <scope>NUCLEOTIDE SEQUENCE</scope>
    <source>
        <strain evidence="9">Olga-1</strain>
    </source>
</reference>
<dbReference type="InterPro" id="IPR038377">
    <property type="entry name" value="Na/Glc_symporter_sf"/>
</dbReference>
<feature type="transmembrane region" description="Helical" evidence="8">
    <location>
        <begin position="281"/>
        <end position="301"/>
    </location>
</feature>
<feature type="transmembrane region" description="Helical" evidence="8">
    <location>
        <begin position="58"/>
        <end position="78"/>
    </location>
</feature>
<accession>A0A9P6WMV1</accession>
<keyword evidence="3" id="KW-0813">Transport</keyword>
<dbReference type="Gene3D" id="3.40.630.30">
    <property type="match status" value="1"/>
</dbReference>
<evidence type="ECO:0000256" key="7">
    <source>
        <dbReference type="SAM" id="MobiDB-lite"/>
    </source>
</evidence>
<gene>
    <name evidence="9" type="ORF">C6P40_000747</name>
</gene>
<sequence>MTLSSVQFFSQNVGWGIIIGVGAAFALGMLTISWLLAKYNNEIQDSEMLSTAKRSIKTGLIASAVVSSWTIGSTLLLSCTDTYLLGVSAAWWYGAGACVQIIIFAVAAIELKRKAPNAHTFQEIVRVRYGKEAHLTMCAYSFGQQLFYTSNLLINGASVFSNITGVSKDGSTVLLPLFVIIYTLMGGIKATFLTDWVHVVIIFVIMLTFLFKAYTTSPLLGSPDKMYELLVEAGNMYPVAGNFNGSLLTFRSINGGLFGLILFGAGWAAAVDSQLFQKAIAANPAAALTGYTLGGLCWFTLPYALATTMGLACRALELTPDFPTYPERLSTEQLNAGLVLPISAYTLMGKGGAGAVLVMVFMACTAAYSSEAVAVSSLFTYDIYKAYINPNATGKKLVFVTHMSVIIFSVCAIVLAIGLGRANFDVSFITTCIGIIVNVCIVPMGCTLFWKKMSKWGMVFGTTISTGISIAVWLGYAKSQSGVITLDSLSTYEALAAGNTVAVGVPAIIVPIIVYFKPDNFDWNKWKTDIKQDDNSEFDKEHGLTNILSGEELTELVLDKEKEEDYMMIRRRNIGFVIVTVFVLFFLILFPIPLYGTKYIFSKTFFRGYIVVTFLWVFFSVGVVTIYPVVESREAIINLFKKIIKGKTSNKMYTDETIAHVETIKSRVEESSADDMAKNQDDRSTNPASTNNASESLSSESVHSSLVTGSSVNENVDPENTLNTKENLRVEVLTIKDYKKAARTLQIAFKDDKYVDYLTSGIKESKLKQQMNLALFEATTYSTILSGLVVGIRDLDGELTDPESPFLAIACFQKPEKGSKTKGKSGKDSDRAENRSLFSYLWSMYQGGYLKFVWLANKETRQRVFEEQWELLDNYREEVLGDNFNYSWYLSDIGAIPKGRGKGLARKLVDYVCQKYVDVYKQPNDDDDDDDEDDDDINKPDTNSKTYSKTSTGSDEESKLESEIQSFNFAFDLDSDNLTDYSGYSSFSDNESAHSSWYYNEEEDILSKYDEQQRNRINGKTPNSINTGAPIYLESSHPRNRKIYQKLGFTFVKTVSVADVELQDGAKKTLTMDLMVRGIKGTKWKQESMFSNAAN</sequence>
<dbReference type="Gene3D" id="1.20.1730.10">
    <property type="entry name" value="Sodium/glucose cotransporter"/>
    <property type="match status" value="1"/>
</dbReference>
<dbReference type="InterPro" id="IPR001734">
    <property type="entry name" value="Na/solute_symporter"/>
</dbReference>
<keyword evidence="10" id="KW-1185">Reference proteome</keyword>
<dbReference type="NCBIfam" id="TIGR00813">
    <property type="entry name" value="sss"/>
    <property type="match status" value="1"/>
</dbReference>
<comment type="similarity">
    <text evidence="2">Belongs to the sodium:solute symporter (SSF) (TC 2.A.21) family.</text>
</comment>
<protein>
    <recommendedName>
        <fullName evidence="11">Urea active transporter</fullName>
    </recommendedName>
</protein>
<dbReference type="GO" id="GO:0015489">
    <property type="term" value="F:putrescine transmembrane transporter activity"/>
    <property type="evidence" value="ECO:0007669"/>
    <property type="project" value="TreeGrafter"/>
</dbReference>
<keyword evidence="4 8" id="KW-0812">Transmembrane</keyword>
<evidence type="ECO:0000256" key="6">
    <source>
        <dbReference type="ARBA" id="ARBA00023136"/>
    </source>
</evidence>
<dbReference type="SUPFAM" id="SSF55729">
    <property type="entry name" value="Acyl-CoA N-acyltransferases (Nat)"/>
    <property type="match status" value="1"/>
</dbReference>
<evidence type="ECO:0000256" key="2">
    <source>
        <dbReference type="ARBA" id="ARBA00006434"/>
    </source>
</evidence>